<comment type="caution">
    <text evidence="1">The sequence shown here is derived from an EMBL/GenBank/DDBJ whole genome shotgun (WGS) entry which is preliminary data.</text>
</comment>
<sequence length="109" mass="12480">MSVQALPFGVYILAREADWARAHELGYWHTPALESEGFIHAASHEQVPGVYARHFADHVKVFVLKLDEAALVDYLQWDAHPVTGELYPHITAPIPLESVERVYEWPLEY</sequence>
<dbReference type="PANTHER" id="PTHR34129">
    <property type="entry name" value="BLR1139 PROTEIN"/>
    <property type="match status" value="1"/>
</dbReference>
<dbReference type="Gene3D" id="3.20.170.20">
    <property type="entry name" value="Protein of unknown function DUF952"/>
    <property type="match status" value="1"/>
</dbReference>
<dbReference type="PANTHER" id="PTHR34129:SF1">
    <property type="entry name" value="DUF952 DOMAIN-CONTAINING PROTEIN"/>
    <property type="match status" value="1"/>
</dbReference>
<name>A0A917CSZ1_9GAMM</name>
<dbReference type="RefSeq" id="WP_188449936.1">
    <property type="nucleotide sequence ID" value="NZ_BMFO01000003.1"/>
</dbReference>
<dbReference type="AlphaFoldDB" id="A0A917CSZ1"/>
<reference evidence="1" key="2">
    <citation type="submission" date="2020-09" db="EMBL/GenBank/DDBJ databases">
        <authorList>
            <person name="Sun Q."/>
            <person name="Zhou Y."/>
        </authorList>
    </citation>
    <scope>NUCLEOTIDE SEQUENCE</scope>
    <source>
        <strain evidence="1">CGMCC 1.12726</strain>
    </source>
</reference>
<organism evidence="1 2">
    <name type="scientific">Arenimonas maotaiensis</name>
    <dbReference type="NCBI Taxonomy" id="1446479"/>
    <lineage>
        <taxon>Bacteria</taxon>
        <taxon>Pseudomonadati</taxon>
        <taxon>Pseudomonadota</taxon>
        <taxon>Gammaproteobacteria</taxon>
        <taxon>Lysobacterales</taxon>
        <taxon>Lysobacteraceae</taxon>
        <taxon>Arenimonas</taxon>
    </lineage>
</organism>
<accession>A0A917CSZ1</accession>
<evidence type="ECO:0000313" key="2">
    <source>
        <dbReference type="Proteomes" id="UP000632858"/>
    </source>
</evidence>
<dbReference type="InterPro" id="IPR009297">
    <property type="entry name" value="DUF952"/>
</dbReference>
<proteinExistence type="predicted"/>
<dbReference type="SUPFAM" id="SSF56399">
    <property type="entry name" value="ADP-ribosylation"/>
    <property type="match status" value="1"/>
</dbReference>
<dbReference type="Proteomes" id="UP000632858">
    <property type="component" value="Unassembled WGS sequence"/>
</dbReference>
<dbReference type="Pfam" id="PF06108">
    <property type="entry name" value="DUF952"/>
    <property type="match status" value="1"/>
</dbReference>
<protein>
    <recommendedName>
        <fullName evidence="3">DUF952 domain-containing protein</fullName>
    </recommendedName>
</protein>
<dbReference type="EMBL" id="BMFO01000003">
    <property type="protein sequence ID" value="GGF95942.1"/>
    <property type="molecule type" value="Genomic_DNA"/>
</dbReference>
<reference evidence="1" key="1">
    <citation type="journal article" date="2014" name="Int. J. Syst. Evol. Microbiol.">
        <title>Complete genome sequence of Corynebacterium casei LMG S-19264T (=DSM 44701T), isolated from a smear-ripened cheese.</title>
        <authorList>
            <consortium name="US DOE Joint Genome Institute (JGI-PGF)"/>
            <person name="Walter F."/>
            <person name="Albersmeier A."/>
            <person name="Kalinowski J."/>
            <person name="Ruckert C."/>
        </authorList>
    </citation>
    <scope>NUCLEOTIDE SEQUENCE</scope>
    <source>
        <strain evidence="1">CGMCC 1.12726</strain>
    </source>
</reference>
<keyword evidence="2" id="KW-1185">Reference proteome</keyword>
<evidence type="ECO:0000313" key="1">
    <source>
        <dbReference type="EMBL" id="GGF95942.1"/>
    </source>
</evidence>
<gene>
    <name evidence="1" type="ORF">GCM10010960_17020</name>
</gene>
<evidence type="ECO:0008006" key="3">
    <source>
        <dbReference type="Google" id="ProtNLM"/>
    </source>
</evidence>